<dbReference type="PANTHER" id="PTHR37321:SF1">
    <property type="entry name" value="EXPORTED PROTEIN"/>
    <property type="match status" value="1"/>
</dbReference>
<dbReference type="InterPro" id="IPR048309">
    <property type="entry name" value="GxGYxYP_N_3rd"/>
</dbReference>
<feature type="domain" description="GxGYxYP putative glycoside hydrolase second N-terminal" evidence="3">
    <location>
        <begin position="143"/>
        <end position="178"/>
    </location>
</feature>
<feature type="domain" description="GxGYxYP putative glycoside hydrolase third N-terminal" evidence="4">
    <location>
        <begin position="235"/>
        <end position="322"/>
    </location>
</feature>
<accession>A0A9D2CC63</accession>
<gene>
    <name evidence="5" type="ORF">H9828_04350</name>
</gene>
<feature type="domain" description="GxGYxYP putative glycoside hydrolase first N-terminal" evidence="2">
    <location>
        <begin position="82"/>
        <end position="140"/>
    </location>
</feature>
<dbReference type="Gene3D" id="3.20.20.490">
    <property type="entry name" value="GxGYxYP glycoside hydrolase, C-terminal domain"/>
    <property type="match status" value="1"/>
</dbReference>
<dbReference type="InterPro" id="IPR038410">
    <property type="entry name" value="GxGYxYP_C_sf"/>
</dbReference>
<dbReference type="PANTHER" id="PTHR37321">
    <property type="entry name" value="EXPORTED PROTEIN-RELATED"/>
    <property type="match status" value="1"/>
</dbReference>
<evidence type="ECO:0000259" key="1">
    <source>
        <dbReference type="Pfam" id="PF14323"/>
    </source>
</evidence>
<dbReference type="Proteomes" id="UP000886844">
    <property type="component" value="Unassembled WGS sequence"/>
</dbReference>
<dbReference type="Pfam" id="PF20958">
    <property type="entry name" value="GxGYxYP_N_3rd"/>
    <property type="match status" value="1"/>
</dbReference>
<organism evidence="5 6">
    <name type="scientific">Candidatus Alistipes intestinigallinarum</name>
    <dbReference type="NCBI Taxonomy" id="2838440"/>
    <lineage>
        <taxon>Bacteria</taxon>
        <taxon>Pseudomonadati</taxon>
        <taxon>Bacteroidota</taxon>
        <taxon>Bacteroidia</taxon>
        <taxon>Bacteroidales</taxon>
        <taxon>Rikenellaceae</taxon>
        <taxon>Alistipes</taxon>
    </lineage>
</organism>
<evidence type="ECO:0000313" key="6">
    <source>
        <dbReference type="Proteomes" id="UP000886844"/>
    </source>
</evidence>
<evidence type="ECO:0000259" key="2">
    <source>
        <dbReference type="Pfam" id="PF16216"/>
    </source>
</evidence>
<reference evidence="5" key="1">
    <citation type="journal article" date="2021" name="PeerJ">
        <title>Extensive microbial diversity within the chicken gut microbiome revealed by metagenomics and culture.</title>
        <authorList>
            <person name="Gilroy R."/>
            <person name="Ravi A."/>
            <person name="Getino M."/>
            <person name="Pursley I."/>
            <person name="Horton D.L."/>
            <person name="Alikhan N.F."/>
            <person name="Baker D."/>
            <person name="Gharbi K."/>
            <person name="Hall N."/>
            <person name="Watson M."/>
            <person name="Adriaenssens E.M."/>
            <person name="Foster-Nyarko E."/>
            <person name="Jarju S."/>
            <person name="Secka A."/>
            <person name="Antonio M."/>
            <person name="Oren A."/>
            <person name="Chaudhuri R.R."/>
            <person name="La Ragione R."/>
            <person name="Hildebrand F."/>
            <person name="Pallen M.J."/>
        </authorList>
    </citation>
    <scope>NUCLEOTIDE SEQUENCE</scope>
    <source>
        <strain evidence="5">5134</strain>
    </source>
</reference>
<sequence length="612" mass="70372">MKTIFRYGAAYGRLVLLLTLAGAFLTGCREDFSPEPEDIELIEYSRPKDRPKDFLFLPTAPAEAKRDVVAVKLEDEKGHRSTEEILAIVSLQGLTNRVSPEIYTHCNSDEWLLEWYKENGYIDNYTYSDDIIGLLKRYRQYYKGVVVYDPDKKYTVNLASNIAGVEDRVILSPAMLETFLQDPEVDALIDVFDLRELNFRDQTEAFMWYRLNVVPRQTNALLGFADNSFMYNVHRDYLIEHRVPTFWLPGPSDTDYSISYDGMVRMFLTDSHANLAIFGFPAGVDDKGDNIGYSEYEGVKNMGFYGKYWIGNTWIGNYSFHSAVKVDNKTFKQEAPRSKTHPVYNPNKKYVALAMTDSGDAICYFAYDGFFSRQWLEERKQLGVVASYSVTPSLPFLLPAVARRMYDEQTANDFFFGCVSGLGYCYPFEGYGQLLGNRDATFREYYLELGSSLLRNMDLDMFVTYAHPFNKIWDDNELSIANAYMARMEGIRSIIGNIHSSGYTAANGSFMLPDSEVSVHQTLTHWDQSTTNDVLQNGDDDSKNEEAAEYMVDEVLKYGKDGNFILCMFYSWEYGPKRLRMIMDMLEAESPGTYEFVTMNDFDDLYRQSLQQ</sequence>
<dbReference type="Pfam" id="PF20957">
    <property type="entry name" value="GxGYxYP_N_2nd"/>
    <property type="match status" value="1"/>
</dbReference>
<dbReference type="InterPro" id="IPR025832">
    <property type="entry name" value="GxGYxYP_C"/>
</dbReference>
<dbReference type="EMBL" id="DXDA01000036">
    <property type="protein sequence ID" value="HIY68629.1"/>
    <property type="molecule type" value="Genomic_DNA"/>
</dbReference>
<evidence type="ECO:0000259" key="4">
    <source>
        <dbReference type="Pfam" id="PF20958"/>
    </source>
</evidence>
<evidence type="ECO:0008006" key="7">
    <source>
        <dbReference type="Google" id="ProtNLM"/>
    </source>
</evidence>
<dbReference type="InterPro" id="IPR048310">
    <property type="entry name" value="GxGYxYP_N_2nd"/>
</dbReference>
<reference evidence="5" key="2">
    <citation type="submission" date="2021-04" db="EMBL/GenBank/DDBJ databases">
        <authorList>
            <person name="Gilroy R."/>
        </authorList>
    </citation>
    <scope>NUCLEOTIDE SEQUENCE</scope>
    <source>
        <strain evidence="5">5134</strain>
    </source>
</reference>
<dbReference type="Pfam" id="PF16216">
    <property type="entry name" value="GxGYxYP_N"/>
    <property type="match status" value="1"/>
</dbReference>
<evidence type="ECO:0000313" key="5">
    <source>
        <dbReference type="EMBL" id="HIY68629.1"/>
    </source>
</evidence>
<dbReference type="InterPro" id="IPR032626">
    <property type="entry name" value="GxGYxYP_N_1st"/>
</dbReference>
<name>A0A9D2CC63_9BACT</name>
<dbReference type="Pfam" id="PF14323">
    <property type="entry name" value="GxGYxYP_C"/>
    <property type="match status" value="1"/>
</dbReference>
<comment type="caution">
    <text evidence="5">The sequence shown here is derived from an EMBL/GenBank/DDBJ whole genome shotgun (WGS) entry which is preliminary data.</text>
</comment>
<proteinExistence type="predicted"/>
<protein>
    <recommendedName>
        <fullName evidence="7">GxGYxY sequence motif-containing protein</fullName>
    </recommendedName>
</protein>
<dbReference type="PROSITE" id="PS51257">
    <property type="entry name" value="PROKAR_LIPOPROTEIN"/>
    <property type="match status" value="1"/>
</dbReference>
<feature type="domain" description="GxGYxYP putative glycoside hydrolase C-terminal" evidence="1">
    <location>
        <begin position="347"/>
        <end position="607"/>
    </location>
</feature>
<dbReference type="AlphaFoldDB" id="A0A9D2CC63"/>
<evidence type="ECO:0000259" key="3">
    <source>
        <dbReference type="Pfam" id="PF20957"/>
    </source>
</evidence>